<proteinExistence type="predicted"/>
<comment type="caution">
    <text evidence="7">The sequence shown here is derived from an EMBL/GenBank/DDBJ whole genome shotgun (WGS) entry which is preliminary data.</text>
</comment>
<dbReference type="Proteomes" id="UP000824120">
    <property type="component" value="Chromosome 8"/>
</dbReference>
<evidence type="ECO:0000256" key="1">
    <source>
        <dbReference type="ARBA" id="ARBA00022723"/>
    </source>
</evidence>
<accession>A0A9J5XRM1</accession>
<sequence length="182" mass="20785">MTPKICLNCGYKGFSNAFIHCISCLEVVEPCYCLDKVTFPEYVPWVCNECKENEITRMMNFDAIPPVTCLVEHSHVAQPVDDHIWKVVAHPSDKESQSVSEKAKLLQLYLHFEMVSKDDLWPKYFNTPEAIVDGIELYFFPSEARIQTPDNVLAARDVVNDRAPTEDDAQVMTDELGRGKRI</sequence>
<evidence type="ECO:0000259" key="6">
    <source>
        <dbReference type="Pfam" id="PF23121"/>
    </source>
</evidence>
<keyword evidence="1" id="KW-0479">Metal-binding</keyword>
<dbReference type="EMBL" id="JACXVP010000008">
    <property type="protein sequence ID" value="KAG5590437.1"/>
    <property type="molecule type" value="Genomic_DNA"/>
</dbReference>
<gene>
    <name evidence="7" type="ORF">H5410_040951</name>
</gene>
<feature type="domain" description="AIPP2-like SPOC-like" evidence="6">
    <location>
        <begin position="83"/>
        <end position="145"/>
    </location>
</feature>
<keyword evidence="5" id="KW-0804">Transcription</keyword>
<keyword evidence="4" id="KW-0805">Transcription regulation</keyword>
<name>A0A9J5XRM1_SOLCO</name>
<dbReference type="InterPro" id="IPR049914">
    <property type="entry name" value="PHD1-3/5-6"/>
</dbReference>
<dbReference type="GO" id="GO:0008270">
    <property type="term" value="F:zinc ion binding"/>
    <property type="evidence" value="ECO:0007669"/>
    <property type="project" value="UniProtKB-KW"/>
</dbReference>
<evidence type="ECO:0000313" key="8">
    <source>
        <dbReference type="Proteomes" id="UP000824120"/>
    </source>
</evidence>
<dbReference type="GO" id="GO:0140566">
    <property type="term" value="F:histone reader activity"/>
    <property type="evidence" value="ECO:0007669"/>
    <property type="project" value="InterPro"/>
</dbReference>
<dbReference type="GO" id="GO:0034244">
    <property type="term" value="P:negative regulation of transcription elongation by RNA polymerase II"/>
    <property type="evidence" value="ECO:0007669"/>
    <property type="project" value="InterPro"/>
</dbReference>
<evidence type="ECO:0000256" key="2">
    <source>
        <dbReference type="ARBA" id="ARBA00022771"/>
    </source>
</evidence>
<protein>
    <recommendedName>
        <fullName evidence="6">AIPP2-like SPOC-like domain-containing protein</fullName>
    </recommendedName>
</protein>
<dbReference type="InterPro" id="IPR056280">
    <property type="entry name" value="AIPP2-like_SPOC"/>
</dbReference>
<keyword evidence="2" id="KW-0863">Zinc-finger</keyword>
<keyword evidence="3" id="KW-0862">Zinc</keyword>
<dbReference type="OrthoDB" id="1932206at2759"/>
<dbReference type="Pfam" id="PF23121">
    <property type="entry name" value="SPOC_AIPP2"/>
    <property type="match status" value="1"/>
</dbReference>
<organism evidence="7 8">
    <name type="scientific">Solanum commersonii</name>
    <name type="common">Commerson's wild potato</name>
    <name type="synonym">Commerson's nightshade</name>
    <dbReference type="NCBI Taxonomy" id="4109"/>
    <lineage>
        <taxon>Eukaryota</taxon>
        <taxon>Viridiplantae</taxon>
        <taxon>Streptophyta</taxon>
        <taxon>Embryophyta</taxon>
        <taxon>Tracheophyta</taxon>
        <taxon>Spermatophyta</taxon>
        <taxon>Magnoliopsida</taxon>
        <taxon>eudicotyledons</taxon>
        <taxon>Gunneridae</taxon>
        <taxon>Pentapetalae</taxon>
        <taxon>asterids</taxon>
        <taxon>lamiids</taxon>
        <taxon>Solanales</taxon>
        <taxon>Solanaceae</taxon>
        <taxon>Solanoideae</taxon>
        <taxon>Solaneae</taxon>
        <taxon>Solanum</taxon>
    </lineage>
</organism>
<reference evidence="7 8" key="1">
    <citation type="submission" date="2020-09" db="EMBL/GenBank/DDBJ databases">
        <title>De no assembly of potato wild relative species, Solanum commersonii.</title>
        <authorList>
            <person name="Cho K."/>
        </authorList>
    </citation>
    <scope>NUCLEOTIDE SEQUENCE [LARGE SCALE GENOMIC DNA]</scope>
    <source>
        <strain evidence="7">LZ3.2</strain>
        <tissue evidence="7">Leaf</tissue>
    </source>
</reference>
<dbReference type="AlphaFoldDB" id="A0A9J5XRM1"/>
<dbReference type="PANTHER" id="PTHR33304">
    <property type="match status" value="1"/>
</dbReference>
<evidence type="ECO:0000256" key="3">
    <source>
        <dbReference type="ARBA" id="ARBA00022833"/>
    </source>
</evidence>
<evidence type="ECO:0000256" key="4">
    <source>
        <dbReference type="ARBA" id="ARBA00023015"/>
    </source>
</evidence>
<keyword evidence="8" id="KW-1185">Reference proteome</keyword>
<evidence type="ECO:0000313" key="7">
    <source>
        <dbReference type="EMBL" id="KAG5590437.1"/>
    </source>
</evidence>
<dbReference type="PANTHER" id="PTHR33304:SF60">
    <property type="entry name" value="DEHYDRATION-RESPONSIVE ELEMENT-BINDING PROTEIN 2B-LIKE ISOFORM X1"/>
    <property type="match status" value="1"/>
</dbReference>
<evidence type="ECO:0000256" key="5">
    <source>
        <dbReference type="ARBA" id="ARBA00023163"/>
    </source>
</evidence>